<keyword evidence="3" id="KW-1185">Reference proteome</keyword>
<evidence type="ECO:0000313" key="3">
    <source>
        <dbReference type="Proteomes" id="UP000024635"/>
    </source>
</evidence>
<reference evidence="3" key="1">
    <citation type="journal article" date="2015" name="Nat. Genet.">
        <title>The genome and transcriptome of the zoonotic hookworm Ancylostoma ceylanicum identify infection-specific gene families.</title>
        <authorList>
            <person name="Schwarz E.M."/>
            <person name="Hu Y."/>
            <person name="Antoshechkin I."/>
            <person name="Miller M.M."/>
            <person name="Sternberg P.W."/>
            <person name="Aroian R.V."/>
        </authorList>
    </citation>
    <scope>NUCLEOTIDE SEQUENCE</scope>
    <source>
        <strain evidence="3">HY135</strain>
    </source>
</reference>
<evidence type="ECO:0000256" key="1">
    <source>
        <dbReference type="SAM" id="Phobius"/>
    </source>
</evidence>
<feature type="transmembrane region" description="Helical" evidence="1">
    <location>
        <begin position="90"/>
        <end position="109"/>
    </location>
</feature>
<organism evidence="2 3">
    <name type="scientific">Ancylostoma ceylanicum</name>
    <dbReference type="NCBI Taxonomy" id="53326"/>
    <lineage>
        <taxon>Eukaryota</taxon>
        <taxon>Metazoa</taxon>
        <taxon>Ecdysozoa</taxon>
        <taxon>Nematoda</taxon>
        <taxon>Chromadorea</taxon>
        <taxon>Rhabditida</taxon>
        <taxon>Rhabditina</taxon>
        <taxon>Rhabditomorpha</taxon>
        <taxon>Strongyloidea</taxon>
        <taxon>Ancylostomatidae</taxon>
        <taxon>Ancylostomatinae</taxon>
        <taxon>Ancylostoma</taxon>
    </lineage>
</organism>
<proteinExistence type="predicted"/>
<keyword evidence="1" id="KW-0472">Membrane</keyword>
<gene>
    <name evidence="2" type="primary">Acey_s0089.g2221</name>
    <name evidence="2" type="ORF">Y032_0089g2221</name>
</gene>
<protein>
    <submittedName>
        <fullName evidence="2">Uncharacterized protein</fullName>
    </submittedName>
</protein>
<sequence>MSPAFNISAVISSFPGAFPLSNALIAPRTSLIKTSGNISNDVIFFKDGTHPEICFTVSDILCCCTSHYAVCFSFNKGGELALHFSTDGQFWWFVAMMIVAIPSIYYSILNGEVEGSLLV</sequence>
<comment type="caution">
    <text evidence="2">The sequence shown here is derived from an EMBL/GenBank/DDBJ whole genome shotgun (WGS) entry which is preliminary data.</text>
</comment>
<accession>A0A016TMC4</accession>
<keyword evidence="1" id="KW-0812">Transmembrane</keyword>
<evidence type="ECO:0000313" key="2">
    <source>
        <dbReference type="EMBL" id="EYC04114.1"/>
    </source>
</evidence>
<name>A0A016TMC4_9BILA</name>
<dbReference type="Proteomes" id="UP000024635">
    <property type="component" value="Unassembled WGS sequence"/>
</dbReference>
<dbReference type="AlphaFoldDB" id="A0A016TMC4"/>
<dbReference type="EMBL" id="JARK01001425">
    <property type="protein sequence ID" value="EYC04114.1"/>
    <property type="molecule type" value="Genomic_DNA"/>
</dbReference>
<keyword evidence="1" id="KW-1133">Transmembrane helix</keyword>